<evidence type="ECO:0000313" key="2">
    <source>
        <dbReference type="EMBL" id="RNL65430.1"/>
    </source>
</evidence>
<sequence>MATIKDLGELFAEGLFKAIAVWAGVMALIVLLATRAKPEALSLSVLIVFTFAAVGALVGFIMGIPKPSEGDEATLTADLSATRSAIVRLSYNTGLAKISTAVTTLIVGFSVAQFGTVIDRARDLGSTYQDVFGSELFAAPAARSAYGMGLSISALILGFIFMFMWTTTRLLDVLRKTIEERGGAGDTADK</sequence>
<protein>
    <submittedName>
        <fullName evidence="2">Uncharacterized protein</fullName>
    </submittedName>
</protein>
<reference evidence="2 3" key="1">
    <citation type="submission" date="2018-11" db="EMBL/GenBank/DDBJ databases">
        <authorList>
            <person name="Li F."/>
        </authorList>
    </citation>
    <scope>NUCLEOTIDE SEQUENCE [LARGE SCALE GENOMIC DNA]</scope>
    <source>
        <strain evidence="2 3">Gsoil 097</strain>
    </source>
</reference>
<keyword evidence="1" id="KW-0472">Membrane</keyword>
<keyword evidence="3" id="KW-1185">Reference proteome</keyword>
<comment type="caution">
    <text evidence="2">The sequence shown here is derived from an EMBL/GenBank/DDBJ whole genome shotgun (WGS) entry which is preliminary data.</text>
</comment>
<accession>A0A3N0CPY1</accession>
<evidence type="ECO:0000256" key="1">
    <source>
        <dbReference type="SAM" id="Phobius"/>
    </source>
</evidence>
<keyword evidence="1" id="KW-1133">Transmembrane helix</keyword>
<feature type="transmembrane region" description="Helical" evidence="1">
    <location>
        <begin position="15"/>
        <end position="33"/>
    </location>
</feature>
<feature type="transmembrane region" description="Helical" evidence="1">
    <location>
        <begin position="145"/>
        <end position="166"/>
    </location>
</feature>
<dbReference type="Proteomes" id="UP000267128">
    <property type="component" value="Unassembled WGS sequence"/>
</dbReference>
<feature type="transmembrane region" description="Helical" evidence="1">
    <location>
        <begin position="40"/>
        <end position="64"/>
    </location>
</feature>
<evidence type="ECO:0000313" key="3">
    <source>
        <dbReference type="Proteomes" id="UP000267128"/>
    </source>
</evidence>
<gene>
    <name evidence="2" type="ORF">EFK50_05620</name>
</gene>
<proteinExistence type="predicted"/>
<dbReference type="AlphaFoldDB" id="A0A3N0CPY1"/>
<dbReference type="EMBL" id="RJSE01000003">
    <property type="protein sequence ID" value="RNL65430.1"/>
    <property type="molecule type" value="Genomic_DNA"/>
</dbReference>
<organism evidence="2 3">
    <name type="scientific">Nocardioides marmoriginsengisoli</name>
    <dbReference type="NCBI Taxonomy" id="661483"/>
    <lineage>
        <taxon>Bacteria</taxon>
        <taxon>Bacillati</taxon>
        <taxon>Actinomycetota</taxon>
        <taxon>Actinomycetes</taxon>
        <taxon>Propionibacteriales</taxon>
        <taxon>Nocardioidaceae</taxon>
        <taxon>Nocardioides</taxon>
    </lineage>
</organism>
<keyword evidence="1" id="KW-0812">Transmembrane</keyword>
<dbReference type="RefSeq" id="WP_123226533.1">
    <property type="nucleotide sequence ID" value="NZ_RJSE01000003.1"/>
</dbReference>
<name>A0A3N0CPY1_9ACTN</name>